<dbReference type="GeneID" id="72431571"/>
<dbReference type="RefSeq" id="WP_040113206.1">
    <property type="nucleotide sequence ID" value="NZ_CP130604.1"/>
</dbReference>
<protein>
    <submittedName>
        <fullName evidence="1">Uncharacterized protein</fullName>
    </submittedName>
</protein>
<dbReference type="EMBL" id="KT751091">
    <property type="protein sequence ID" value="AMK92583.1"/>
    <property type="molecule type" value="Genomic_DNA"/>
</dbReference>
<accession>A0A140E9L4</accession>
<geneLocation type="plasmid" evidence="1">
    <name>pANS</name>
</geneLocation>
<sequence length="177" mass="18636">MPNIEGFPSSAGGLRLTSDDPEMMGWAMASIDTGAIVQTRSLAIAGRDSQGQTAFLVIDCERGEFGVVTVASERAVPADLPRLAAIAEVIGASVAASRRLAGTDRSDEPVRSSIGSIGLEVQTSGQGGAWLRLDGLEIRLGGLLMLQLLTELHGLIVRETHRSLETRNELEKAIATA</sequence>
<keyword evidence="1" id="KW-0614">Plasmid</keyword>
<organism evidence="1">
    <name type="scientific">Synechococcus elongatus (strain ATCC 33912 / PCC 7942 / FACHB-805)</name>
    <name type="common">Anacystis nidulans R2</name>
    <dbReference type="NCBI Taxonomy" id="1140"/>
    <lineage>
        <taxon>Bacteria</taxon>
        <taxon>Bacillati</taxon>
        <taxon>Cyanobacteriota</taxon>
        <taxon>Cyanophyceae</taxon>
        <taxon>Synechococcales</taxon>
        <taxon>Synechococcaceae</taxon>
        <taxon>Synechococcus</taxon>
    </lineage>
</organism>
<name>A0A140E9L4_SYNE7</name>
<dbReference type="AlphaFoldDB" id="A0A140E9L4"/>
<proteinExistence type="predicted"/>
<evidence type="ECO:0000313" key="1">
    <source>
        <dbReference type="EMBL" id="AMK92583.1"/>
    </source>
</evidence>
<reference evidence="1" key="1">
    <citation type="submission" date="2015-09" db="EMBL/GenBank/DDBJ databases">
        <title>Self-replicating shuttle vectors based on pANS, a small endogenous plasmid of the unicellular cyanobacterium Synechococcus elongatus PCC7942.</title>
        <authorList>
            <person name="Chen Y."/>
            <person name="Golden S.S."/>
            <person name="Golden J.W."/>
        </authorList>
    </citation>
    <scope>NUCLEOTIDE SEQUENCE</scope>
    <source>
        <strain evidence="1">PCC 7942</strain>
        <plasmid evidence="1">pANS</plasmid>
    </source>
</reference>